<evidence type="ECO:0000313" key="14">
    <source>
        <dbReference type="EMBL" id="EJW01577.1"/>
    </source>
</evidence>
<dbReference type="GO" id="GO:0005665">
    <property type="term" value="C:RNA polymerase II, core complex"/>
    <property type="evidence" value="ECO:0007669"/>
    <property type="project" value="TreeGrafter"/>
</dbReference>
<keyword evidence="8 9" id="KW-0539">Nucleus</keyword>
<feature type="binding site" evidence="10">
    <location>
        <position position="31"/>
    </location>
    <ligand>
        <name>Zn(2+)</name>
        <dbReference type="ChEBI" id="CHEBI:29105"/>
        <label>1</label>
    </ligand>
</feature>
<dbReference type="STRING" id="1003232.J9DJR3"/>
<evidence type="ECO:0000256" key="5">
    <source>
        <dbReference type="ARBA" id="ARBA00022771"/>
    </source>
</evidence>
<dbReference type="PROSITE" id="PS01030">
    <property type="entry name" value="RNA_POL_M_15KD"/>
    <property type="match status" value="1"/>
</dbReference>
<reference evidence="15" key="2">
    <citation type="submission" date="2015-07" db="EMBL/GenBank/DDBJ databases">
        <title>Contrasting host-pathogen interactions and genome evolution in two generalist and specialist microsporidian pathogens of mosquitoes.</title>
        <authorList>
            <consortium name="The Broad Institute Genomics Platform"/>
            <consortium name="The Broad Institute Genome Sequencing Center for Infectious Disease"/>
            <person name="Cuomo C.A."/>
            <person name="Sanscrainte N.D."/>
            <person name="Goldberg J.M."/>
            <person name="Heiman D."/>
            <person name="Young S."/>
            <person name="Zeng Q."/>
            <person name="Becnel J.J."/>
            <person name="Birren B.W."/>
        </authorList>
    </citation>
    <scope>NUCLEOTIDE SEQUENCE [LARGE SCALE GENOMIC DNA]</scope>
    <source>
        <strain evidence="15">USNM 41457</strain>
    </source>
</reference>
<comment type="subcellular location">
    <subcellularLocation>
        <location evidence="1">Nucleus</location>
        <location evidence="1">Nucleolus</location>
    </subcellularLocation>
</comment>
<dbReference type="SMART" id="SM00440">
    <property type="entry name" value="ZnF_C2C2"/>
    <property type="match status" value="1"/>
</dbReference>
<dbReference type="AlphaFoldDB" id="J9DJR3"/>
<feature type="binding site" evidence="10">
    <location>
        <position position="28"/>
    </location>
    <ligand>
        <name>Zn(2+)</name>
        <dbReference type="ChEBI" id="CHEBI:29105"/>
        <label>1</label>
    </ligand>
</feature>
<dbReference type="InterPro" id="IPR001529">
    <property type="entry name" value="Zn_ribbon_RPB9"/>
</dbReference>
<dbReference type="SMART" id="SM00661">
    <property type="entry name" value="RPOL9"/>
    <property type="match status" value="1"/>
</dbReference>
<sequence>MEIRFCQDCNNILYPKEDPSQRLLYLACRTCDYTIECPSNIVYVYRSDSSTAKAVTISADPVDLANDKTLARTNRICCEKCGNNEAVYFQTKDRQEEVALSIYFVCRKCYNLWSANKM</sequence>
<feature type="binding site" evidence="10">
    <location>
        <position position="109"/>
    </location>
    <ligand>
        <name>Zn(2+)</name>
        <dbReference type="ChEBI" id="CHEBI:29105"/>
        <label>2</label>
    </ligand>
</feature>
<keyword evidence="3 9" id="KW-0240">DNA-directed RNA polymerase</keyword>
<keyword evidence="4 10" id="KW-0479">Metal-binding</keyword>
<dbReference type="PROSITE" id="PS51133">
    <property type="entry name" value="ZF_TFIIS_2"/>
    <property type="match status" value="1"/>
</dbReference>
<evidence type="ECO:0000256" key="9">
    <source>
        <dbReference type="PIRNR" id="PIRNR005586"/>
    </source>
</evidence>
<dbReference type="InParanoid" id="J9DJR3"/>
<dbReference type="PANTHER" id="PTHR11239:SF1">
    <property type="entry name" value="DNA-DIRECTED RNA POLYMERASE II SUBUNIT RPB9"/>
    <property type="match status" value="1"/>
</dbReference>
<comment type="caution">
    <text evidence="14">The sequence shown here is derived from an EMBL/GenBank/DDBJ whole genome shotgun (WGS) entry which is preliminary data.</text>
</comment>
<dbReference type="InterPro" id="IPR034012">
    <property type="entry name" value="Zn_ribbon_RPB9_C"/>
</dbReference>
<evidence type="ECO:0000256" key="11">
    <source>
        <dbReference type="PIRSR" id="PIRSR005586-2"/>
    </source>
</evidence>
<organism evidence="14 15">
    <name type="scientific">Edhazardia aedis (strain USNM 41457)</name>
    <name type="common">Microsporidian parasite</name>
    <dbReference type="NCBI Taxonomy" id="1003232"/>
    <lineage>
        <taxon>Eukaryota</taxon>
        <taxon>Fungi</taxon>
        <taxon>Fungi incertae sedis</taxon>
        <taxon>Microsporidia</taxon>
        <taxon>Edhazardia</taxon>
    </lineage>
</organism>
<dbReference type="OMA" id="DTSMVLF"/>
<evidence type="ECO:0000259" key="13">
    <source>
        <dbReference type="PROSITE" id="PS51133"/>
    </source>
</evidence>
<feature type="binding site" evidence="10">
    <location>
        <position position="9"/>
    </location>
    <ligand>
        <name>Zn(2+)</name>
        <dbReference type="ChEBI" id="CHEBI:29105"/>
        <label>1</label>
    </ligand>
</feature>
<evidence type="ECO:0000256" key="8">
    <source>
        <dbReference type="ARBA" id="ARBA00023242"/>
    </source>
</evidence>
<dbReference type="PIRSF" id="PIRSF005586">
    <property type="entry name" value="RNApol_RpoM"/>
    <property type="match status" value="1"/>
</dbReference>
<feature type="binding site" evidence="10">
    <location>
        <position position="106"/>
    </location>
    <ligand>
        <name>Zn(2+)</name>
        <dbReference type="ChEBI" id="CHEBI:29105"/>
        <label>2</label>
    </ligand>
</feature>
<dbReference type="Pfam" id="PF01096">
    <property type="entry name" value="Zn_ribbon_TFIIS"/>
    <property type="match status" value="1"/>
</dbReference>
<dbReference type="GO" id="GO:0003676">
    <property type="term" value="F:nucleic acid binding"/>
    <property type="evidence" value="ECO:0007669"/>
    <property type="project" value="InterPro"/>
</dbReference>
<keyword evidence="5 11" id="KW-0863">Zinc-finger</keyword>
<dbReference type="FunCoup" id="J9DJR3">
    <property type="interactions" value="91"/>
</dbReference>
<evidence type="ECO:0000313" key="15">
    <source>
        <dbReference type="Proteomes" id="UP000003163"/>
    </source>
</evidence>
<evidence type="ECO:0000256" key="6">
    <source>
        <dbReference type="ARBA" id="ARBA00022833"/>
    </source>
</evidence>
<evidence type="ECO:0000256" key="2">
    <source>
        <dbReference type="ARBA" id="ARBA00011730"/>
    </source>
</evidence>
<dbReference type="PANTHER" id="PTHR11239">
    <property type="entry name" value="DNA-DIRECTED RNA POLYMERASE"/>
    <property type="match status" value="1"/>
</dbReference>
<dbReference type="InterPro" id="IPR001222">
    <property type="entry name" value="Znf_TFIIS"/>
</dbReference>
<dbReference type="GO" id="GO:0001193">
    <property type="term" value="P:maintenance of transcriptional fidelity during transcription elongation by RNA polymerase II"/>
    <property type="evidence" value="ECO:0007669"/>
    <property type="project" value="TreeGrafter"/>
</dbReference>
<feature type="binding site" evidence="10">
    <location>
        <position position="6"/>
    </location>
    <ligand>
        <name>Zn(2+)</name>
        <dbReference type="ChEBI" id="CHEBI:29105"/>
        <label>1</label>
    </ligand>
</feature>
<feature type="domain" description="TFIIS-type" evidence="13">
    <location>
        <begin position="74"/>
        <end position="114"/>
    </location>
</feature>
<evidence type="ECO:0000256" key="4">
    <source>
        <dbReference type="ARBA" id="ARBA00022723"/>
    </source>
</evidence>
<keyword evidence="6 10" id="KW-0862">Zinc</keyword>
<feature type="zinc finger region" description="C4-type" evidence="11">
    <location>
        <begin position="6"/>
        <end position="31"/>
    </location>
</feature>
<dbReference type="EMBL" id="AFBI03000136">
    <property type="protein sequence ID" value="EJW01577.1"/>
    <property type="molecule type" value="Genomic_DNA"/>
</dbReference>
<dbReference type="VEuPathDB" id="MicrosporidiaDB:EDEG_03862"/>
<dbReference type="HOGENOM" id="CLU_093932_0_1_1"/>
<keyword evidence="7 9" id="KW-0804">Transcription</keyword>
<dbReference type="GO" id="GO:0003899">
    <property type="term" value="F:DNA-directed RNA polymerase activity"/>
    <property type="evidence" value="ECO:0007669"/>
    <property type="project" value="InterPro"/>
</dbReference>
<reference evidence="14 15" key="1">
    <citation type="submission" date="2011-08" db="EMBL/GenBank/DDBJ databases">
        <authorList>
            <person name="Liu Z.J."/>
            <person name="Shi F.L."/>
            <person name="Lu J.Q."/>
            <person name="Li M."/>
            <person name="Wang Z.L."/>
        </authorList>
    </citation>
    <scope>NUCLEOTIDE SEQUENCE [LARGE SCALE GENOMIC DNA]</scope>
    <source>
        <strain evidence="14 15">USNM 41457</strain>
    </source>
</reference>
<gene>
    <name evidence="14" type="ORF">EDEG_03862</name>
</gene>
<dbReference type="InterPro" id="IPR019761">
    <property type="entry name" value="DNA-dir_RNA_pol-M_15_CS"/>
</dbReference>
<evidence type="ECO:0000256" key="12">
    <source>
        <dbReference type="RuleBase" id="RU003474"/>
    </source>
</evidence>
<dbReference type="Pfam" id="PF02150">
    <property type="entry name" value="Zn_ribbon_RPB9"/>
    <property type="match status" value="1"/>
</dbReference>
<dbReference type="SUPFAM" id="SSF57783">
    <property type="entry name" value="Zinc beta-ribbon"/>
    <property type="match status" value="2"/>
</dbReference>
<dbReference type="CDD" id="cd10508">
    <property type="entry name" value="Zn-ribbon_RPB9"/>
    <property type="match status" value="1"/>
</dbReference>
<keyword evidence="15" id="KW-1185">Reference proteome</keyword>
<evidence type="ECO:0000256" key="10">
    <source>
        <dbReference type="PIRSR" id="PIRSR005586-1"/>
    </source>
</evidence>
<comment type="subunit">
    <text evidence="2">Component of the RNA polymerase II (Pol II) complex consisting of 12 subunits.</text>
</comment>
<dbReference type="GO" id="GO:0006367">
    <property type="term" value="P:transcription initiation at RNA polymerase II promoter"/>
    <property type="evidence" value="ECO:0007669"/>
    <property type="project" value="TreeGrafter"/>
</dbReference>
<feature type="binding site" evidence="10">
    <location>
        <position position="78"/>
    </location>
    <ligand>
        <name>Zn(2+)</name>
        <dbReference type="ChEBI" id="CHEBI:29105"/>
        <label>2</label>
    </ligand>
</feature>
<accession>J9DJR3</accession>
<comment type="function">
    <text evidence="9">DNA-dependent RNA polymerase catalyzes the transcription of DNA into RNA using the four ribonucleoside triphosphates as substrates.</text>
</comment>
<dbReference type="Gene3D" id="2.20.25.10">
    <property type="match status" value="2"/>
</dbReference>
<dbReference type="InterPro" id="IPR012164">
    <property type="entry name" value="Rpa12/Rpb9/Rpc10/TFS"/>
</dbReference>
<dbReference type="OrthoDB" id="282270at2759"/>
<evidence type="ECO:0000256" key="7">
    <source>
        <dbReference type="ARBA" id="ARBA00023163"/>
    </source>
</evidence>
<evidence type="ECO:0000256" key="3">
    <source>
        <dbReference type="ARBA" id="ARBA00022478"/>
    </source>
</evidence>
<protein>
    <recommendedName>
        <fullName evidence="9">DNA-directed RNA polymerase subunit</fullName>
    </recommendedName>
</protein>
<proteinExistence type="inferred from homology"/>
<evidence type="ECO:0000256" key="1">
    <source>
        <dbReference type="ARBA" id="ARBA00004604"/>
    </source>
</evidence>
<dbReference type="GO" id="GO:0005730">
    <property type="term" value="C:nucleolus"/>
    <property type="evidence" value="ECO:0007669"/>
    <property type="project" value="UniProtKB-SubCell"/>
</dbReference>
<dbReference type="GO" id="GO:0008270">
    <property type="term" value="F:zinc ion binding"/>
    <property type="evidence" value="ECO:0007669"/>
    <property type="project" value="UniProtKB-KW"/>
</dbReference>
<dbReference type="Proteomes" id="UP000003163">
    <property type="component" value="Unassembled WGS sequence"/>
</dbReference>
<name>J9DJR3_EDHAE</name>
<feature type="binding site" evidence="10">
    <location>
        <position position="81"/>
    </location>
    <ligand>
        <name>Zn(2+)</name>
        <dbReference type="ChEBI" id="CHEBI:29105"/>
        <label>2</label>
    </ligand>
</feature>
<comment type="similarity">
    <text evidence="9 12">Belongs to the archaeal rpoM/eukaryotic RPA12/RPB9/RPC11 RNA polymerase family.</text>
</comment>
<dbReference type="GO" id="GO:0006283">
    <property type="term" value="P:transcription-coupled nucleotide-excision repair"/>
    <property type="evidence" value="ECO:0007669"/>
    <property type="project" value="TreeGrafter"/>
</dbReference>